<dbReference type="Gene3D" id="1.20.5.170">
    <property type="match status" value="1"/>
</dbReference>
<dbReference type="RefSeq" id="WP_002503041.1">
    <property type="nucleotide sequence ID" value="NZ_CP071995.1"/>
</dbReference>
<sequence>MGNRIKPTVIEYPKEQTTLEDYEEDSKVSELESKINEYEELIQAQSHHIEELEQTVKHYQPQVDTFKRMLTHIDSTGYINFGSYKNDRLLLNQIRNSKRY</sequence>
<evidence type="ECO:0000256" key="1">
    <source>
        <dbReference type="SAM" id="Coils"/>
    </source>
</evidence>
<dbReference type="AlphaFoldDB" id="A0A894T8M7"/>
<keyword evidence="2" id="KW-0614">Plasmid</keyword>
<feature type="coiled-coil region" evidence="1">
    <location>
        <begin position="28"/>
        <end position="55"/>
    </location>
</feature>
<proteinExistence type="predicted"/>
<name>A0A894T8M7_STAEP</name>
<organism evidence="2">
    <name type="scientific">Staphylococcus epidermidis</name>
    <dbReference type="NCBI Taxonomy" id="1282"/>
    <lineage>
        <taxon>Bacteria</taxon>
        <taxon>Bacillati</taxon>
        <taxon>Bacillota</taxon>
        <taxon>Bacilli</taxon>
        <taxon>Bacillales</taxon>
        <taxon>Staphylococcaceae</taxon>
        <taxon>Staphylococcus</taxon>
    </lineage>
</organism>
<evidence type="ECO:0000313" key="2">
    <source>
        <dbReference type="EMBL" id="QRX38795.1"/>
    </source>
</evidence>
<accession>A0A894T8M7</accession>
<dbReference type="EMBL" id="MW364979">
    <property type="protein sequence ID" value="QRX38795.1"/>
    <property type="molecule type" value="Genomic_DNA"/>
</dbReference>
<protein>
    <submittedName>
        <fullName evidence="2">Uncharacterized protein</fullName>
    </submittedName>
</protein>
<keyword evidence="1" id="KW-0175">Coiled coil</keyword>
<reference evidence="2" key="1">
    <citation type="submission" date="2020-12" db="EMBL/GenBank/DDBJ databases">
        <title>Staphylococcus epidermidis phages transfer antimicrobial-resistance plasmids and enable chromosomal island mobilization.</title>
        <authorList>
            <person name="Fisarova L."/>
            <person name="Botka T."/>
            <person name="Du X."/>
            <person name="Maslanova I."/>
            <person name="Bardy P."/>
            <person name="Pantucek R."/>
            <person name="Muhlenbruch L."/>
            <person name="Benesik M."/>
            <person name="Winstel V."/>
            <person name="Larsen J."/>
            <person name="Rosenstein R."/>
            <person name="Peschel A."/>
            <person name="Doskar J."/>
        </authorList>
    </citation>
    <scope>NUCLEOTIDE SEQUENCE</scope>
    <source>
        <strain evidence="2">SE456</strain>
        <plasmid evidence="2">pSE456_2</plasmid>
    </source>
</reference>
<geneLocation type="plasmid" evidence="2">
    <name>pSE456_2</name>
</geneLocation>